<dbReference type="Proteomes" id="UP000603602">
    <property type="component" value="Unassembled WGS sequence"/>
</dbReference>
<comment type="caution">
    <text evidence="1">The sequence shown here is derived from an EMBL/GenBank/DDBJ whole genome shotgun (WGS) entry which is preliminary data.</text>
</comment>
<proteinExistence type="predicted"/>
<protein>
    <recommendedName>
        <fullName evidence="3">LysR substrate-binding domain-containing protein</fullName>
    </recommendedName>
</protein>
<evidence type="ECO:0000313" key="1">
    <source>
        <dbReference type="EMBL" id="MBD8502202.1"/>
    </source>
</evidence>
<evidence type="ECO:0000313" key="2">
    <source>
        <dbReference type="Proteomes" id="UP000603602"/>
    </source>
</evidence>
<organism evidence="1 2">
    <name type="scientific">Thauera sedimentorum</name>
    <dbReference type="NCBI Taxonomy" id="2767595"/>
    <lineage>
        <taxon>Bacteria</taxon>
        <taxon>Pseudomonadati</taxon>
        <taxon>Pseudomonadota</taxon>
        <taxon>Betaproteobacteria</taxon>
        <taxon>Rhodocyclales</taxon>
        <taxon>Zoogloeaceae</taxon>
        <taxon>Thauera</taxon>
    </lineage>
</organism>
<dbReference type="RefSeq" id="WP_187716996.1">
    <property type="nucleotide sequence ID" value="NZ_JACTAH010000001.1"/>
</dbReference>
<gene>
    <name evidence="1" type="ORF">IFO67_04845</name>
</gene>
<reference evidence="2" key="1">
    <citation type="submission" date="2023-07" db="EMBL/GenBank/DDBJ databases">
        <title>Thauera sp. CAU 1555 isolated from sand of Yaerae Beach.</title>
        <authorList>
            <person name="Kim W."/>
        </authorList>
    </citation>
    <scope>NUCLEOTIDE SEQUENCE [LARGE SCALE GENOMIC DNA]</scope>
    <source>
        <strain evidence="2">CAU 1555</strain>
    </source>
</reference>
<keyword evidence="2" id="KW-1185">Reference proteome</keyword>
<dbReference type="EMBL" id="JACYTO010000001">
    <property type="protein sequence ID" value="MBD8502202.1"/>
    <property type="molecule type" value="Genomic_DNA"/>
</dbReference>
<evidence type="ECO:0008006" key="3">
    <source>
        <dbReference type="Google" id="ProtNLM"/>
    </source>
</evidence>
<name>A0ABR9B753_9RHOO</name>
<sequence>MIFATLGPTGSNHELVLQRYLMARRLAASRIILFDAFEPAFDALLTGDADYLLQCSAHPAHGDCVGRYRSGAFPVDTFIARSRPLAVLARAEVAAPASIGLQPATRHYTDLSRWGRQVEEPSVVAVAEGLLAGRYDAGLCAEEVLARHPGRLRMLQPLGPALDAWVLFGPRPPQGELVLWPDAPVLRDFRR</sequence>
<accession>A0ABR9B753</accession>